<evidence type="ECO:0000313" key="1">
    <source>
        <dbReference type="EMBL" id="CAE6805656.1"/>
    </source>
</evidence>
<organism evidence="1">
    <name type="scientific">Xanthomonas arboricola pv. corylina</name>
    <dbReference type="NCBI Taxonomy" id="487821"/>
    <lineage>
        <taxon>Bacteria</taxon>
        <taxon>Pseudomonadati</taxon>
        <taxon>Pseudomonadota</taxon>
        <taxon>Gammaproteobacteria</taxon>
        <taxon>Lysobacterales</taxon>
        <taxon>Lysobacteraceae</taxon>
        <taxon>Xanthomonas</taxon>
    </lineage>
</organism>
<name>A0A8D6YD26_9XANT</name>
<protein>
    <submittedName>
        <fullName evidence="1">Uncharacterized protein</fullName>
    </submittedName>
</protein>
<dbReference type="EMBL" id="HG992341">
    <property type="protein sequence ID" value="CAE6805675.1"/>
    <property type="molecule type" value="Genomic_DNA"/>
</dbReference>
<accession>A0A8D6YD26</accession>
<dbReference type="Proteomes" id="UP000835243">
    <property type="component" value="Chromosome"/>
</dbReference>
<gene>
    <name evidence="1" type="ORF">CFBP1159_29940</name>
</gene>
<proteinExistence type="predicted"/>
<dbReference type="EMBL" id="HG992341">
    <property type="protein sequence ID" value="CAE6805656.1"/>
    <property type="molecule type" value="Genomic_DNA"/>
</dbReference>
<dbReference type="AlphaFoldDB" id="A0A8D6YD26"/>
<reference evidence="1" key="1">
    <citation type="submission" date="2021-02" db="EMBL/GenBank/DDBJ databases">
        <authorList>
            <person name="Pothier F. J."/>
        </authorList>
    </citation>
    <scope>NUCLEOTIDE SEQUENCE</scope>
    <source>
        <strain evidence="1">CFBP 1159</strain>
    </source>
</reference>
<sequence>MPVEQVPCSGRSVSARDGALPIKPRRAQARSYQARLALSAGP</sequence>